<dbReference type="EMBL" id="CP028136">
    <property type="protein sequence ID" value="AVR45960.1"/>
    <property type="molecule type" value="Genomic_DNA"/>
</dbReference>
<dbReference type="PROSITE" id="PS51257">
    <property type="entry name" value="PROKAR_LIPOPROTEIN"/>
    <property type="match status" value="1"/>
</dbReference>
<keyword evidence="2" id="KW-1185">Reference proteome</keyword>
<organism evidence="1 2">
    <name type="scientific">Christiangramia fulva</name>
    <dbReference type="NCBI Taxonomy" id="2126553"/>
    <lineage>
        <taxon>Bacteria</taxon>
        <taxon>Pseudomonadati</taxon>
        <taxon>Bacteroidota</taxon>
        <taxon>Flavobacteriia</taxon>
        <taxon>Flavobacteriales</taxon>
        <taxon>Flavobacteriaceae</taxon>
        <taxon>Christiangramia</taxon>
    </lineage>
</organism>
<proteinExistence type="predicted"/>
<evidence type="ECO:0008006" key="3">
    <source>
        <dbReference type="Google" id="ProtNLM"/>
    </source>
</evidence>
<gene>
    <name evidence="1" type="ORF">C7S20_12230</name>
</gene>
<sequence length="328" mass="35630">MKKLLSIVFISTLLFSCSQDNGITDVQDEQTAQVDLEKLVAQGKYDNSQYGIYEGVFSSIDGNRATVRIAIQEKGNPEVTFNFPDGSKTQLKSSGLTKASGNTNTSNFSGKDFSLDFTVNSDGTEPLISNVTYMGKKGDVLIMKETSKNAITPRTGTYSCISGCDTHPDLGKGKTQTFNAIIQTSTSSGLTSSGDTESTVADNSKNDIVFQVQLASEVFYMYSGTPTMPQNNCQDRTRDVFIPGVGTVTYNTTRCDFTGYIQGGSGLATVNGTHRFGRTTQYNGTTTDFNCSDFFGTFTYTSEWFGTSNMTFQSDDDPGNDYCFLSNP</sequence>
<name>A0A2R3Z6R8_9FLAO</name>
<evidence type="ECO:0000313" key="2">
    <source>
        <dbReference type="Proteomes" id="UP000241507"/>
    </source>
</evidence>
<dbReference type="AlphaFoldDB" id="A0A2R3Z6R8"/>
<dbReference type="OrthoDB" id="1442522at2"/>
<evidence type="ECO:0000313" key="1">
    <source>
        <dbReference type="EMBL" id="AVR45960.1"/>
    </source>
</evidence>
<protein>
    <recommendedName>
        <fullName evidence="3">Lipoprotein</fullName>
    </recommendedName>
</protein>
<dbReference type="Proteomes" id="UP000241507">
    <property type="component" value="Chromosome"/>
</dbReference>
<dbReference type="KEGG" id="grs:C7S20_12230"/>
<accession>A0A2R3Z6R8</accession>
<dbReference type="RefSeq" id="WP_107012735.1">
    <property type="nucleotide sequence ID" value="NZ_CP028136.1"/>
</dbReference>
<reference evidence="2" key="1">
    <citation type="submission" date="2018-03" db="EMBL/GenBank/DDBJ databases">
        <title>Gramella fulva sp. nov., isolated from a dry surface of tidal flat.</title>
        <authorList>
            <person name="Hwang S.H."/>
            <person name="Hwang W.M."/>
            <person name="Kang K."/>
            <person name="Ahn T.-Y."/>
        </authorList>
    </citation>
    <scope>NUCLEOTIDE SEQUENCE [LARGE SCALE GENOMIC DNA]</scope>
    <source>
        <strain evidence="2">SH35</strain>
    </source>
</reference>